<sequence>MSTTPEMLKFHFVVYILIKFIRRATSKCLVLLIMLNEVSASLMSYAELLKDENIKIYTTYEKIPT</sequence>
<keyword evidence="2" id="KW-1185">Reference proteome</keyword>
<organism evidence="1 2">
    <name type="scientific">Clunio marinus</name>
    <dbReference type="NCBI Taxonomy" id="568069"/>
    <lineage>
        <taxon>Eukaryota</taxon>
        <taxon>Metazoa</taxon>
        <taxon>Ecdysozoa</taxon>
        <taxon>Arthropoda</taxon>
        <taxon>Hexapoda</taxon>
        <taxon>Insecta</taxon>
        <taxon>Pterygota</taxon>
        <taxon>Neoptera</taxon>
        <taxon>Endopterygota</taxon>
        <taxon>Diptera</taxon>
        <taxon>Nematocera</taxon>
        <taxon>Chironomoidea</taxon>
        <taxon>Chironomidae</taxon>
        <taxon>Clunio</taxon>
    </lineage>
</organism>
<proteinExistence type="predicted"/>
<evidence type="ECO:0000313" key="2">
    <source>
        <dbReference type="Proteomes" id="UP000183832"/>
    </source>
</evidence>
<dbReference type="AlphaFoldDB" id="A0A1J1IBV2"/>
<name>A0A1J1IBV2_9DIPT</name>
<reference evidence="1 2" key="1">
    <citation type="submission" date="2015-04" db="EMBL/GenBank/DDBJ databases">
        <authorList>
            <person name="Syromyatnikov M.Y."/>
            <person name="Popov V.N."/>
        </authorList>
    </citation>
    <scope>NUCLEOTIDE SEQUENCE [LARGE SCALE GENOMIC DNA]</scope>
</reference>
<dbReference type="EMBL" id="CVRI01000047">
    <property type="protein sequence ID" value="CRK97226.1"/>
    <property type="molecule type" value="Genomic_DNA"/>
</dbReference>
<evidence type="ECO:0000313" key="1">
    <source>
        <dbReference type="EMBL" id="CRK97226.1"/>
    </source>
</evidence>
<dbReference type="Proteomes" id="UP000183832">
    <property type="component" value="Unassembled WGS sequence"/>
</dbReference>
<protein>
    <submittedName>
        <fullName evidence="1">CLUMA_CG010622, isoform A</fullName>
    </submittedName>
</protein>
<accession>A0A1J1IBV2</accession>
<gene>
    <name evidence="1" type="ORF">CLUMA_CG010622</name>
</gene>